<proteinExistence type="inferred from homology"/>
<comment type="similarity">
    <text evidence="1">Belongs to the CCM1 family.</text>
</comment>
<evidence type="ECO:0000256" key="1">
    <source>
        <dbReference type="ARBA" id="ARBA00006192"/>
    </source>
</evidence>
<dbReference type="NCBIfam" id="TIGR00756">
    <property type="entry name" value="PPR"/>
    <property type="match status" value="1"/>
</dbReference>
<feature type="compositionally biased region" description="Basic residues" evidence="6">
    <location>
        <begin position="407"/>
        <end position="422"/>
    </location>
</feature>
<gene>
    <name evidence="7" type="ORF">BDA99DRAFT_529717</name>
</gene>
<dbReference type="Gene3D" id="1.25.40.10">
    <property type="entry name" value="Tetratricopeptide repeat domain"/>
    <property type="match status" value="1"/>
</dbReference>
<evidence type="ECO:0000313" key="8">
    <source>
        <dbReference type="Proteomes" id="UP001209540"/>
    </source>
</evidence>
<evidence type="ECO:0000256" key="6">
    <source>
        <dbReference type="SAM" id="MobiDB-lite"/>
    </source>
</evidence>
<evidence type="ECO:0000313" key="7">
    <source>
        <dbReference type="EMBL" id="KAI9243914.1"/>
    </source>
</evidence>
<feature type="region of interest" description="Disordered" evidence="6">
    <location>
        <begin position="32"/>
        <end position="66"/>
    </location>
</feature>
<feature type="region of interest" description="Disordered" evidence="6">
    <location>
        <begin position="403"/>
        <end position="437"/>
    </location>
</feature>
<evidence type="ECO:0000256" key="5">
    <source>
        <dbReference type="PROSITE-ProRule" id="PRU00708"/>
    </source>
</evidence>
<name>A0AAD5P7F0_9FUNG</name>
<dbReference type="InterPro" id="IPR011990">
    <property type="entry name" value="TPR-like_helical_dom_sf"/>
</dbReference>
<reference evidence="7" key="2">
    <citation type="submission" date="2023-02" db="EMBL/GenBank/DDBJ databases">
        <authorList>
            <consortium name="DOE Joint Genome Institute"/>
            <person name="Mondo S.J."/>
            <person name="Chang Y."/>
            <person name="Wang Y."/>
            <person name="Ahrendt S."/>
            <person name="Andreopoulos W."/>
            <person name="Barry K."/>
            <person name="Beard J."/>
            <person name="Benny G.L."/>
            <person name="Blankenship S."/>
            <person name="Bonito G."/>
            <person name="Cuomo C."/>
            <person name="Desiro A."/>
            <person name="Gervers K.A."/>
            <person name="Hundley H."/>
            <person name="Kuo A."/>
            <person name="LaButti K."/>
            <person name="Lang B.F."/>
            <person name="Lipzen A."/>
            <person name="O'Donnell K."/>
            <person name="Pangilinan J."/>
            <person name="Reynolds N."/>
            <person name="Sandor L."/>
            <person name="Smith M.W."/>
            <person name="Tsang A."/>
            <person name="Grigoriev I.V."/>
            <person name="Stajich J.E."/>
            <person name="Spatafora J.W."/>
        </authorList>
    </citation>
    <scope>NUCLEOTIDE SEQUENCE</scope>
    <source>
        <strain evidence="7">RSA 2281</strain>
    </source>
</reference>
<reference evidence="7" key="1">
    <citation type="journal article" date="2022" name="IScience">
        <title>Evolution of zygomycete secretomes and the origins of terrestrial fungal ecologies.</title>
        <authorList>
            <person name="Chang Y."/>
            <person name="Wang Y."/>
            <person name="Mondo S."/>
            <person name="Ahrendt S."/>
            <person name="Andreopoulos W."/>
            <person name="Barry K."/>
            <person name="Beard J."/>
            <person name="Benny G.L."/>
            <person name="Blankenship S."/>
            <person name="Bonito G."/>
            <person name="Cuomo C."/>
            <person name="Desiro A."/>
            <person name="Gervers K.A."/>
            <person name="Hundley H."/>
            <person name="Kuo A."/>
            <person name="LaButti K."/>
            <person name="Lang B.F."/>
            <person name="Lipzen A."/>
            <person name="O'Donnell K."/>
            <person name="Pangilinan J."/>
            <person name="Reynolds N."/>
            <person name="Sandor L."/>
            <person name="Smith M.E."/>
            <person name="Tsang A."/>
            <person name="Grigoriev I.V."/>
            <person name="Stajich J.E."/>
            <person name="Spatafora J.W."/>
        </authorList>
    </citation>
    <scope>NUCLEOTIDE SEQUENCE</scope>
    <source>
        <strain evidence="7">RSA 2281</strain>
    </source>
</reference>
<comment type="caution">
    <text evidence="7">The sequence shown here is derived from an EMBL/GenBank/DDBJ whole genome shotgun (WGS) entry which is preliminary data.</text>
</comment>
<dbReference type="PANTHER" id="PTHR47447">
    <property type="entry name" value="OS03G0856100 PROTEIN"/>
    <property type="match status" value="1"/>
</dbReference>
<feature type="repeat" description="PPR" evidence="5">
    <location>
        <begin position="118"/>
        <end position="152"/>
    </location>
</feature>
<dbReference type="InterPro" id="IPR002885">
    <property type="entry name" value="PPR_rpt"/>
</dbReference>
<comment type="function">
    <text evidence="3">Regulates mitochondrial small subunit maturation by controlling 15S rRNA 5'-end processing. Localizes to the 5' precursor of the 15S rRNA in a position that is subsequently occupied by mS47 in the mature yeast mtSSU. Uses structure and sequence-specific RNA recognition, binding to a single-stranded region of the precursor and specifically recognizing bases -6 to -1. The exchange of Ccm1 for mS47 is coupled to the irreversible removal of precursor rRNA that is accompanied by conformational changes of the mitoribosomal proteins uS5m and mS26. These conformational changes signal completion of 5'-end rRNA processing through protection of the mature 5'-end of the 15S rRNA and stabilization of mS47. The removal of the 5' precursor together with the dissociation of Ccm1 may be catalyzed by the 5'-3' exoribonuclease Pet127. Involved in the specific removal of group I introns in mitochondrial encoded transcripts.</text>
</comment>
<comment type="subunit">
    <text evidence="4">Binds to mitochondrial small subunit 15S rRNA.</text>
</comment>
<feature type="compositionally biased region" description="Polar residues" evidence="6">
    <location>
        <begin position="425"/>
        <end position="437"/>
    </location>
</feature>
<dbReference type="AlphaFoldDB" id="A0AAD5P7F0"/>
<dbReference type="PROSITE" id="PS51375">
    <property type="entry name" value="PPR"/>
    <property type="match status" value="1"/>
</dbReference>
<protein>
    <recommendedName>
        <fullName evidence="9">Pentacotripeptide-repeat region of PRORP domain-containing protein</fullName>
    </recommendedName>
</protein>
<evidence type="ECO:0000256" key="4">
    <source>
        <dbReference type="ARBA" id="ARBA00044511"/>
    </source>
</evidence>
<evidence type="ECO:0000256" key="3">
    <source>
        <dbReference type="ARBA" id="ARBA00044493"/>
    </source>
</evidence>
<dbReference type="PANTHER" id="PTHR47447:SF17">
    <property type="entry name" value="OS12G0638900 PROTEIN"/>
    <property type="match status" value="1"/>
</dbReference>
<dbReference type="Pfam" id="PF13041">
    <property type="entry name" value="PPR_2"/>
    <property type="match status" value="1"/>
</dbReference>
<keyword evidence="2" id="KW-0677">Repeat</keyword>
<evidence type="ECO:0000256" key="2">
    <source>
        <dbReference type="ARBA" id="ARBA00022737"/>
    </source>
</evidence>
<organism evidence="7 8">
    <name type="scientific">Phascolomyces articulosus</name>
    <dbReference type="NCBI Taxonomy" id="60185"/>
    <lineage>
        <taxon>Eukaryota</taxon>
        <taxon>Fungi</taxon>
        <taxon>Fungi incertae sedis</taxon>
        <taxon>Mucoromycota</taxon>
        <taxon>Mucoromycotina</taxon>
        <taxon>Mucoromycetes</taxon>
        <taxon>Mucorales</taxon>
        <taxon>Lichtheimiaceae</taxon>
        <taxon>Phascolomyces</taxon>
    </lineage>
</organism>
<keyword evidence="8" id="KW-1185">Reference proteome</keyword>
<feature type="compositionally biased region" description="Polar residues" evidence="6">
    <location>
        <begin position="32"/>
        <end position="48"/>
    </location>
</feature>
<dbReference type="Proteomes" id="UP001209540">
    <property type="component" value="Unassembled WGS sequence"/>
</dbReference>
<accession>A0AAD5P7F0</accession>
<dbReference type="Pfam" id="PF13812">
    <property type="entry name" value="PPR_3"/>
    <property type="match status" value="1"/>
</dbReference>
<evidence type="ECO:0008006" key="9">
    <source>
        <dbReference type="Google" id="ProtNLM"/>
    </source>
</evidence>
<dbReference type="EMBL" id="JAIXMP010000065">
    <property type="protein sequence ID" value="KAI9243914.1"/>
    <property type="molecule type" value="Genomic_DNA"/>
</dbReference>
<sequence>MNKQFTLFRSIATIRSSWVNLPKHRFLATTASATPSSGWKTQKQQPPTKNSNQSKKQESKSKQPLLNIDSPAAKAHKHLYTIPHDTHIAAQRVARIAKVASIEDALEYLKCLRIGLQSTAAWNTIMQLYGKAGKPSQAEKCFSQMRKRNIPPNEQTFTVLISAWGRSSSPMAVRNADYVIERMARYDIQPSIIHYNTLLLAYQKTQTPIDQVFSTLPCSPNEVTYSIAFQCADKVDFVKQLWNEIQTKVSHSSTTTTKKKSSLAEKAHQIKLTEESLQGEYQMEEEIPLVLDDQLVVSFLTALIRTAVDEDDYQLGIDTIEHLYGLHAPSSPTTMNSSTTHWIQKHALLKPTVYSLDIILRFCGRAQRYKLGREYYDIALKQDPSLLPDQTLLNTRAWLDGGNNTSKSHHQHHTHSYKKRHAYSPSPSSYINTKSKH</sequence>